<accession>A0ABN2K1A8</accession>
<gene>
    <name evidence="6 7" type="primary">rsmG</name>
    <name evidence="7" type="ORF">GCM10009710_27370</name>
</gene>
<comment type="similarity">
    <text evidence="6">Belongs to the methyltransferase superfamily. RNA methyltransferase RsmG family.</text>
</comment>
<feature type="binding site" evidence="6">
    <location>
        <position position="79"/>
    </location>
    <ligand>
        <name>S-adenosyl-L-methionine</name>
        <dbReference type="ChEBI" id="CHEBI:59789"/>
    </ligand>
</feature>
<dbReference type="PIRSF" id="PIRSF003078">
    <property type="entry name" value="GidB"/>
    <property type="match status" value="1"/>
</dbReference>
<evidence type="ECO:0000256" key="4">
    <source>
        <dbReference type="ARBA" id="ARBA00022679"/>
    </source>
</evidence>
<dbReference type="PANTHER" id="PTHR31760:SF0">
    <property type="entry name" value="S-ADENOSYL-L-METHIONINE-DEPENDENT METHYLTRANSFERASES SUPERFAMILY PROTEIN"/>
    <property type="match status" value="1"/>
</dbReference>
<dbReference type="RefSeq" id="WP_344202566.1">
    <property type="nucleotide sequence ID" value="NZ_BAAAME010000004.1"/>
</dbReference>
<dbReference type="HAMAP" id="MF_00074">
    <property type="entry name" value="16SrRNA_methyltr_G"/>
    <property type="match status" value="1"/>
</dbReference>
<comment type="caution">
    <text evidence="6">Lacks conserved residue(s) required for the propagation of feature annotation.</text>
</comment>
<dbReference type="NCBIfam" id="TIGR00138">
    <property type="entry name" value="rsmG_gidB"/>
    <property type="match status" value="1"/>
</dbReference>
<dbReference type="CDD" id="cd02440">
    <property type="entry name" value="AdoMet_MTases"/>
    <property type="match status" value="1"/>
</dbReference>
<dbReference type="Gene3D" id="3.40.50.150">
    <property type="entry name" value="Vaccinia Virus protein VP39"/>
    <property type="match status" value="1"/>
</dbReference>
<name>A0ABN2K1A8_9ACTN</name>
<dbReference type="EC" id="2.1.1.-" evidence="6"/>
<comment type="subcellular location">
    <subcellularLocation>
        <location evidence="6">Cytoplasm</location>
    </subcellularLocation>
</comment>
<dbReference type="InterPro" id="IPR003682">
    <property type="entry name" value="rRNA_ssu_MeTfrase_G"/>
</dbReference>
<keyword evidence="8" id="KW-1185">Reference proteome</keyword>
<evidence type="ECO:0000313" key="8">
    <source>
        <dbReference type="Proteomes" id="UP001501057"/>
    </source>
</evidence>
<keyword evidence="3 6" id="KW-0489">Methyltransferase</keyword>
<dbReference type="Proteomes" id="UP001501057">
    <property type="component" value="Unassembled WGS sequence"/>
</dbReference>
<comment type="caution">
    <text evidence="7">The sequence shown here is derived from an EMBL/GenBank/DDBJ whole genome shotgun (WGS) entry which is preliminary data.</text>
</comment>
<feature type="binding site" evidence="6">
    <location>
        <position position="74"/>
    </location>
    <ligand>
        <name>S-adenosyl-L-methionine</name>
        <dbReference type="ChEBI" id="CHEBI:59789"/>
    </ligand>
</feature>
<feature type="binding site" evidence="6">
    <location>
        <begin position="125"/>
        <end position="126"/>
    </location>
    <ligand>
        <name>S-adenosyl-L-methionine</name>
        <dbReference type="ChEBI" id="CHEBI:59789"/>
    </ligand>
</feature>
<evidence type="ECO:0000256" key="3">
    <source>
        <dbReference type="ARBA" id="ARBA00022603"/>
    </source>
</evidence>
<comment type="function">
    <text evidence="6">Specifically methylates the N7 position of a guanine in 16S rRNA.</text>
</comment>
<evidence type="ECO:0000256" key="1">
    <source>
        <dbReference type="ARBA" id="ARBA00022490"/>
    </source>
</evidence>
<keyword evidence="2 6" id="KW-0698">rRNA processing</keyword>
<dbReference type="SUPFAM" id="SSF53335">
    <property type="entry name" value="S-adenosyl-L-methionine-dependent methyltransferases"/>
    <property type="match status" value="1"/>
</dbReference>
<keyword evidence="4 6" id="KW-0808">Transferase</keyword>
<dbReference type="Pfam" id="PF02527">
    <property type="entry name" value="GidB"/>
    <property type="match status" value="1"/>
</dbReference>
<organism evidence="7 8">
    <name type="scientific">Aeromicrobium alkaliterrae</name>
    <dbReference type="NCBI Taxonomy" id="302168"/>
    <lineage>
        <taxon>Bacteria</taxon>
        <taxon>Bacillati</taxon>
        <taxon>Actinomycetota</taxon>
        <taxon>Actinomycetes</taxon>
        <taxon>Propionibacteriales</taxon>
        <taxon>Nocardioidaceae</taxon>
        <taxon>Aeromicrobium</taxon>
    </lineage>
</organism>
<keyword evidence="5 6" id="KW-0949">S-adenosyl-L-methionine</keyword>
<evidence type="ECO:0000256" key="6">
    <source>
        <dbReference type="HAMAP-Rule" id="MF_00074"/>
    </source>
</evidence>
<dbReference type="InterPro" id="IPR029063">
    <property type="entry name" value="SAM-dependent_MTases_sf"/>
</dbReference>
<keyword evidence="1 6" id="KW-0963">Cytoplasm</keyword>
<protein>
    <recommendedName>
        <fullName evidence="6">Ribosomal RNA small subunit methyltransferase G</fullName>
        <ecNumber evidence="6">2.1.1.-</ecNumber>
    </recommendedName>
    <alternativeName>
        <fullName evidence="6">16S rRNA 7-methylguanosine methyltransferase</fullName>
        <shortName evidence="6">16S rRNA m7G methyltransferase</shortName>
    </alternativeName>
</protein>
<reference evidence="7 8" key="1">
    <citation type="journal article" date="2019" name="Int. J. Syst. Evol. Microbiol.">
        <title>The Global Catalogue of Microorganisms (GCM) 10K type strain sequencing project: providing services to taxonomists for standard genome sequencing and annotation.</title>
        <authorList>
            <consortium name="The Broad Institute Genomics Platform"/>
            <consortium name="The Broad Institute Genome Sequencing Center for Infectious Disease"/>
            <person name="Wu L."/>
            <person name="Ma J."/>
        </authorList>
    </citation>
    <scope>NUCLEOTIDE SEQUENCE [LARGE SCALE GENOMIC DNA]</scope>
    <source>
        <strain evidence="7 8">JCM 13518</strain>
    </source>
</reference>
<proteinExistence type="inferred from homology"/>
<feature type="binding site" evidence="6">
    <location>
        <position position="138"/>
    </location>
    <ligand>
        <name>S-adenosyl-L-methionine</name>
        <dbReference type="ChEBI" id="CHEBI:59789"/>
    </ligand>
</feature>
<dbReference type="PANTHER" id="PTHR31760">
    <property type="entry name" value="S-ADENOSYL-L-METHIONINE-DEPENDENT METHYLTRANSFERASES SUPERFAMILY PROTEIN"/>
    <property type="match status" value="1"/>
</dbReference>
<evidence type="ECO:0000256" key="2">
    <source>
        <dbReference type="ARBA" id="ARBA00022552"/>
    </source>
</evidence>
<dbReference type="EMBL" id="BAAAME010000004">
    <property type="protein sequence ID" value="GAA1745846.1"/>
    <property type="molecule type" value="Genomic_DNA"/>
</dbReference>
<evidence type="ECO:0000313" key="7">
    <source>
        <dbReference type="EMBL" id="GAA1745846.1"/>
    </source>
</evidence>
<sequence length="206" mass="22375">MAVSRETEPPAGAAELFGETWTQAQRYADLLSTWGVDRGMIGPREVPRLWDRHLLNCVVVTPRLPQGVTVADVGTGAGLPGLVWAIARPDIQMTLVEPLLRRVSFLEEVVADLGLENVVISRSRAEDQAGQFDVVTARAVAALDKLTTWCWPLVAPGGVLLAMKGRSAPEEVEAARPMLRRLGVSDVRIETYGDLAVPTTVVELTR</sequence>
<evidence type="ECO:0000256" key="5">
    <source>
        <dbReference type="ARBA" id="ARBA00022691"/>
    </source>
</evidence>